<dbReference type="RefSeq" id="WP_023049607.1">
    <property type="nucleotide sequence ID" value="NZ_CP173065.2"/>
</dbReference>
<dbReference type="STRING" id="1319815.HMPREF0202_00057"/>
<dbReference type="EMBL" id="AXZF01000002">
    <property type="protein sequence ID" value="ERT70063.1"/>
    <property type="molecule type" value="Genomic_DNA"/>
</dbReference>
<dbReference type="Proteomes" id="UP000017081">
    <property type="component" value="Unassembled WGS sequence"/>
</dbReference>
<feature type="transmembrane region" description="Helical" evidence="1">
    <location>
        <begin position="6"/>
        <end position="27"/>
    </location>
</feature>
<evidence type="ECO:0000313" key="3">
    <source>
        <dbReference type="Proteomes" id="UP000017081"/>
    </source>
</evidence>
<keyword evidence="1" id="KW-0812">Transmembrane</keyword>
<dbReference type="AlphaFoldDB" id="U7VGW0"/>
<keyword evidence="1" id="KW-0472">Membrane</keyword>
<sequence>MEKTVISQKILLIFTLILLTYLIVVLFEKDINTFDELERILLFRHFRLHM</sequence>
<evidence type="ECO:0000313" key="2">
    <source>
        <dbReference type="EMBL" id="ERT70063.1"/>
    </source>
</evidence>
<gene>
    <name evidence="2" type="ORF">HMPREF0202_00057</name>
</gene>
<keyword evidence="3" id="KW-1185">Reference proteome</keyword>
<dbReference type="HOGENOM" id="CLU_3115973_0_0_0"/>
<reference evidence="2 3" key="1">
    <citation type="submission" date="2013-08" db="EMBL/GenBank/DDBJ databases">
        <authorList>
            <person name="Weinstock G."/>
            <person name="Sodergren E."/>
            <person name="Wylie T."/>
            <person name="Fulton L."/>
            <person name="Fulton R."/>
            <person name="Fronick C."/>
            <person name="O'Laughlin M."/>
            <person name="Godfrey J."/>
            <person name="Miner T."/>
            <person name="Herter B."/>
            <person name="Appelbaum E."/>
            <person name="Cordes M."/>
            <person name="Lek S."/>
            <person name="Wollam A."/>
            <person name="Pepin K.H."/>
            <person name="Palsikar V.B."/>
            <person name="Mitreva M."/>
            <person name="Wilson R.K."/>
        </authorList>
    </citation>
    <scope>NUCLEOTIDE SEQUENCE [LARGE SCALE GENOMIC DNA]</scope>
    <source>
        <strain evidence="2 3">ATCC BAA-474</strain>
    </source>
</reference>
<protein>
    <submittedName>
        <fullName evidence="2">Uncharacterized protein</fullName>
    </submittedName>
</protein>
<accession>U7VGW0</accession>
<organism evidence="2 3">
    <name type="scientific">Cetobacterium somerae ATCC BAA-474</name>
    <dbReference type="NCBI Taxonomy" id="1319815"/>
    <lineage>
        <taxon>Bacteria</taxon>
        <taxon>Fusobacteriati</taxon>
        <taxon>Fusobacteriota</taxon>
        <taxon>Fusobacteriia</taxon>
        <taxon>Fusobacteriales</taxon>
        <taxon>Fusobacteriaceae</taxon>
        <taxon>Cetobacterium</taxon>
    </lineage>
</organism>
<comment type="caution">
    <text evidence="2">The sequence shown here is derived from an EMBL/GenBank/DDBJ whole genome shotgun (WGS) entry which is preliminary data.</text>
</comment>
<keyword evidence="1" id="KW-1133">Transmembrane helix</keyword>
<proteinExistence type="predicted"/>
<evidence type="ECO:0000256" key="1">
    <source>
        <dbReference type="SAM" id="Phobius"/>
    </source>
</evidence>
<dbReference type="GeneID" id="96966520"/>
<name>U7VGW0_9FUSO</name>